<accession>A0A4R4UGD5</accession>
<evidence type="ECO:0000313" key="1">
    <source>
        <dbReference type="EMBL" id="TDC90711.1"/>
    </source>
</evidence>
<dbReference type="Proteomes" id="UP000294744">
    <property type="component" value="Unassembled WGS sequence"/>
</dbReference>
<dbReference type="OrthoDB" id="43980at2"/>
<comment type="caution">
    <text evidence="1">The sequence shown here is derived from an EMBL/GenBank/DDBJ whole genome shotgun (WGS) entry which is preliminary data.</text>
</comment>
<evidence type="ECO:0000313" key="2">
    <source>
        <dbReference type="Proteomes" id="UP000294744"/>
    </source>
</evidence>
<name>A0A4R4UGD5_9PSEU</name>
<proteinExistence type="predicted"/>
<reference evidence="1 2" key="1">
    <citation type="submission" date="2019-03" db="EMBL/GenBank/DDBJ databases">
        <title>Draft genome sequences of novel Actinobacteria.</title>
        <authorList>
            <person name="Sahin N."/>
            <person name="Ay H."/>
            <person name="Saygin H."/>
        </authorList>
    </citation>
    <scope>NUCLEOTIDE SEQUENCE [LARGE SCALE GENOMIC DNA]</scope>
    <source>
        <strain evidence="1 2">16K404</strain>
    </source>
</reference>
<organism evidence="1 2">
    <name type="scientific">Saccharopolyspora aridisoli</name>
    <dbReference type="NCBI Taxonomy" id="2530385"/>
    <lineage>
        <taxon>Bacteria</taxon>
        <taxon>Bacillati</taxon>
        <taxon>Actinomycetota</taxon>
        <taxon>Actinomycetes</taxon>
        <taxon>Pseudonocardiales</taxon>
        <taxon>Pseudonocardiaceae</taxon>
        <taxon>Saccharopolyspora</taxon>
    </lineage>
</organism>
<gene>
    <name evidence="1" type="ORF">E1161_18295</name>
</gene>
<dbReference type="EMBL" id="SMKV01000023">
    <property type="protein sequence ID" value="TDC90711.1"/>
    <property type="molecule type" value="Genomic_DNA"/>
</dbReference>
<keyword evidence="2" id="KW-1185">Reference proteome</keyword>
<sequence length="81" mass="8734">MLHAAADLLCDHRGAWVGGGKWLPRRLLQADHARGAALLQGHHQLCESGDAAALTAAASQVLELVGGEVREGYRRTWRGPR</sequence>
<protein>
    <submittedName>
        <fullName evidence="1">Uncharacterized protein</fullName>
    </submittedName>
</protein>
<dbReference type="AlphaFoldDB" id="A0A4R4UGD5"/>